<accession>A0A6A6EP02</accession>
<dbReference type="AlphaFoldDB" id="A0A6A6EP02"/>
<evidence type="ECO:0000256" key="1">
    <source>
        <dbReference type="SAM" id="SignalP"/>
    </source>
</evidence>
<organism evidence="2 3">
    <name type="scientific">Zopfia rhizophila CBS 207.26</name>
    <dbReference type="NCBI Taxonomy" id="1314779"/>
    <lineage>
        <taxon>Eukaryota</taxon>
        <taxon>Fungi</taxon>
        <taxon>Dikarya</taxon>
        <taxon>Ascomycota</taxon>
        <taxon>Pezizomycotina</taxon>
        <taxon>Dothideomycetes</taxon>
        <taxon>Dothideomycetes incertae sedis</taxon>
        <taxon>Zopfiaceae</taxon>
        <taxon>Zopfia</taxon>
    </lineage>
</organism>
<dbReference type="OrthoDB" id="3913803at2759"/>
<feature type="signal peptide" evidence="1">
    <location>
        <begin position="1"/>
        <end position="16"/>
    </location>
</feature>
<dbReference type="EMBL" id="ML994615">
    <property type="protein sequence ID" value="KAF2192428.1"/>
    <property type="molecule type" value="Genomic_DNA"/>
</dbReference>
<gene>
    <name evidence="2" type="ORF">K469DRAFT_716969</name>
</gene>
<evidence type="ECO:0000313" key="2">
    <source>
        <dbReference type="EMBL" id="KAF2192428.1"/>
    </source>
</evidence>
<reference evidence="2" key="1">
    <citation type="journal article" date="2020" name="Stud. Mycol.">
        <title>101 Dothideomycetes genomes: a test case for predicting lifestyles and emergence of pathogens.</title>
        <authorList>
            <person name="Haridas S."/>
            <person name="Albert R."/>
            <person name="Binder M."/>
            <person name="Bloem J."/>
            <person name="Labutti K."/>
            <person name="Salamov A."/>
            <person name="Andreopoulos B."/>
            <person name="Baker S."/>
            <person name="Barry K."/>
            <person name="Bills G."/>
            <person name="Bluhm B."/>
            <person name="Cannon C."/>
            <person name="Castanera R."/>
            <person name="Culley D."/>
            <person name="Daum C."/>
            <person name="Ezra D."/>
            <person name="Gonzalez J."/>
            <person name="Henrissat B."/>
            <person name="Kuo A."/>
            <person name="Liang C."/>
            <person name="Lipzen A."/>
            <person name="Lutzoni F."/>
            <person name="Magnuson J."/>
            <person name="Mondo S."/>
            <person name="Nolan M."/>
            <person name="Ohm R."/>
            <person name="Pangilinan J."/>
            <person name="Park H.-J."/>
            <person name="Ramirez L."/>
            <person name="Alfaro M."/>
            <person name="Sun H."/>
            <person name="Tritt A."/>
            <person name="Yoshinaga Y."/>
            <person name="Zwiers L.-H."/>
            <person name="Turgeon B."/>
            <person name="Goodwin S."/>
            <person name="Spatafora J."/>
            <person name="Crous P."/>
            <person name="Grigoriev I."/>
        </authorList>
    </citation>
    <scope>NUCLEOTIDE SEQUENCE</scope>
    <source>
        <strain evidence="2">CBS 207.26</strain>
    </source>
</reference>
<name>A0A6A6EP02_9PEZI</name>
<feature type="chain" id="PRO_5025494882" evidence="1">
    <location>
        <begin position="17"/>
        <end position="136"/>
    </location>
</feature>
<evidence type="ECO:0000313" key="3">
    <source>
        <dbReference type="Proteomes" id="UP000800200"/>
    </source>
</evidence>
<dbReference type="Proteomes" id="UP000800200">
    <property type="component" value="Unassembled WGS sequence"/>
</dbReference>
<sequence>MKTFAAISALLSLVAAAPAAYQPSTTAVATYPSATPKSNSNTLQAVAIIRLDVDLASEEARQIQVTVGTQVDTNFLLEGAQIVDVDGGNVDPNDVVCQATENNSSNVAGVFTVNKAAVFNGGTPTLITSISCDVAN</sequence>
<proteinExistence type="predicted"/>
<protein>
    <submittedName>
        <fullName evidence="2">Uncharacterized protein</fullName>
    </submittedName>
</protein>
<keyword evidence="3" id="KW-1185">Reference proteome</keyword>
<keyword evidence="1" id="KW-0732">Signal</keyword>